<dbReference type="EMBL" id="FWDO01000005">
    <property type="protein sequence ID" value="SLM19409.1"/>
    <property type="molecule type" value="Genomic_DNA"/>
</dbReference>
<dbReference type="AlphaFoldDB" id="A0A3P3XTK0"/>
<dbReference type="GO" id="GO:1904680">
    <property type="term" value="F:peptide transmembrane transporter activity"/>
    <property type="evidence" value="ECO:0007669"/>
    <property type="project" value="TreeGrafter"/>
</dbReference>
<reference evidence="4" key="1">
    <citation type="submission" date="2017-02" db="EMBL/GenBank/DDBJ databases">
        <authorList>
            <person name="Regsiter A."/>
            <person name="William W."/>
        </authorList>
    </citation>
    <scope>NUCLEOTIDE SEQUENCE</scope>
    <source>
        <strain evidence="4">BdmA 4</strain>
    </source>
</reference>
<sequence length="498" mass="55296">MRRVLKHCILPGLFACIFAGVLFAQGPGTLVFGLSGNPDTLDPQKTAGTLTFQVVKSFYDTLVEPDQSGKIVPALAESWSVSPDGLTWTFRLRRDVVFHNGQQFTSKDVKATLDRIVDEKTASPKRSEFSAIKEIRTPDAYTVVLSLSQPYAPLLASLASGWGAILPSGLIASGHNFGAEPVGTGPFKFEKWIRDSRISMTRNDKYWIKGLPKLAKVEFQIVPERAVQVQGLGVGSIDALEFVDPDDLPILQTNPKVTIKKELTSLIMVMAMNCSREPLNDLRVRQAVNYAIDKQVVLDVAYGGGKIGSTFLDTGNAYYTDFSNLYPYNPEKAKQLLKDAGVGNREFTITVPQNYPLHVKAAELMQQMLAKVGMNVKLQLVDWSTWLSSMYSGGNYDFTVIGHTGKLDPDGTLAGYGAGRYVKWYNATVDAKIKEATTISDFAARKKLYTDALEIMANEVPFVYIGTSYRYVGTRSNVFDFRMTPNLDTFDFRWTEMR</sequence>
<gene>
    <name evidence="4" type="ORF">SPIRO4BDMA_50924</name>
</gene>
<evidence type="ECO:0000259" key="3">
    <source>
        <dbReference type="Pfam" id="PF00496"/>
    </source>
</evidence>
<dbReference type="Gene3D" id="3.40.190.10">
    <property type="entry name" value="Periplasmic binding protein-like II"/>
    <property type="match status" value="1"/>
</dbReference>
<dbReference type="Pfam" id="PF00496">
    <property type="entry name" value="SBP_bac_5"/>
    <property type="match status" value="1"/>
</dbReference>
<keyword evidence="2" id="KW-0732">Signal</keyword>
<proteinExistence type="inferred from homology"/>
<dbReference type="InterPro" id="IPR039424">
    <property type="entry name" value="SBP_5"/>
</dbReference>
<dbReference type="GO" id="GO:0030288">
    <property type="term" value="C:outer membrane-bounded periplasmic space"/>
    <property type="evidence" value="ECO:0007669"/>
    <property type="project" value="UniProtKB-ARBA"/>
</dbReference>
<dbReference type="Gene3D" id="3.10.105.10">
    <property type="entry name" value="Dipeptide-binding Protein, Domain 3"/>
    <property type="match status" value="1"/>
</dbReference>
<organism evidence="4">
    <name type="scientific">uncultured spirochete</name>
    <dbReference type="NCBI Taxonomy" id="156406"/>
    <lineage>
        <taxon>Bacteria</taxon>
        <taxon>Pseudomonadati</taxon>
        <taxon>Spirochaetota</taxon>
        <taxon>Spirochaetia</taxon>
        <taxon>Spirochaetales</taxon>
        <taxon>environmental samples</taxon>
    </lineage>
</organism>
<evidence type="ECO:0000256" key="2">
    <source>
        <dbReference type="ARBA" id="ARBA00022729"/>
    </source>
</evidence>
<evidence type="ECO:0000313" key="4">
    <source>
        <dbReference type="EMBL" id="SLM19409.1"/>
    </source>
</evidence>
<dbReference type="PANTHER" id="PTHR30290">
    <property type="entry name" value="PERIPLASMIC BINDING COMPONENT OF ABC TRANSPORTER"/>
    <property type="match status" value="1"/>
</dbReference>
<dbReference type="Gene3D" id="3.90.76.10">
    <property type="entry name" value="Dipeptide-binding Protein, Domain 1"/>
    <property type="match status" value="1"/>
</dbReference>
<dbReference type="InterPro" id="IPR030678">
    <property type="entry name" value="Peptide/Ni-bd"/>
</dbReference>
<accession>A0A3P3XTK0</accession>
<dbReference type="PANTHER" id="PTHR30290:SF38">
    <property type="entry name" value="D,D-DIPEPTIDE-BINDING PERIPLASMIC PROTEIN DDPA-RELATED"/>
    <property type="match status" value="1"/>
</dbReference>
<dbReference type="SUPFAM" id="SSF53850">
    <property type="entry name" value="Periplasmic binding protein-like II"/>
    <property type="match status" value="1"/>
</dbReference>
<dbReference type="PIRSF" id="PIRSF002741">
    <property type="entry name" value="MppA"/>
    <property type="match status" value="1"/>
</dbReference>
<protein>
    <submittedName>
        <fullName evidence="4">Dipeptide-binding ABC transporter, periplasmic substrate-binding component</fullName>
    </submittedName>
</protein>
<evidence type="ECO:0000256" key="1">
    <source>
        <dbReference type="ARBA" id="ARBA00005695"/>
    </source>
</evidence>
<dbReference type="InterPro" id="IPR000914">
    <property type="entry name" value="SBP_5_dom"/>
</dbReference>
<feature type="domain" description="Solute-binding protein family 5" evidence="3">
    <location>
        <begin position="70"/>
        <end position="415"/>
    </location>
</feature>
<dbReference type="GO" id="GO:0043190">
    <property type="term" value="C:ATP-binding cassette (ABC) transporter complex"/>
    <property type="evidence" value="ECO:0007669"/>
    <property type="project" value="InterPro"/>
</dbReference>
<dbReference type="GO" id="GO:0015833">
    <property type="term" value="P:peptide transport"/>
    <property type="evidence" value="ECO:0007669"/>
    <property type="project" value="TreeGrafter"/>
</dbReference>
<comment type="similarity">
    <text evidence="1">Belongs to the bacterial solute-binding protein 5 family.</text>
</comment>
<name>A0A3P3XTK0_9SPIR</name>